<comment type="caution">
    <text evidence="2">The sequence shown here is derived from an EMBL/GenBank/DDBJ whole genome shotgun (WGS) entry which is preliminary data.</text>
</comment>
<evidence type="ECO:0000259" key="1">
    <source>
        <dbReference type="PROSITE" id="PS51186"/>
    </source>
</evidence>
<name>A0A6L6Y1Z6_9ACTN</name>
<keyword evidence="3" id="KW-1185">Reference proteome</keyword>
<reference evidence="2 3" key="1">
    <citation type="submission" date="2019-12" db="EMBL/GenBank/DDBJ databases">
        <authorList>
            <person name="Huq M.A."/>
        </authorList>
    </citation>
    <scope>NUCLEOTIDE SEQUENCE [LARGE SCALE GENOMIC DNA]</scope>
    <source>
        <strain evidence="2 3">MAH-18</strain>
    </source>
</reference>
<dbReference type="EMBL" id="WSEK01000005">
    <property type="protein sequence ID" value="MVQ51615.1"/>
    <property type="molecule type" value="Genomic_DNA"/>
</dbReference>
<feature type="domain" description="N-acetyltransferase" evidence="1">
    <location>
        <begin position="118"/>
        <end position="259"/>
    </location>
</feature>
<dbReference type="GO" id="GO:0016747">
    <property type="term" value="F:acyltransferase activity, transferring groups other than amino-acyl groups"/>
    <property type="evidence" value="ECO:0007669"/>
    <property type="project" value="InterPro"/>
</dbReference>
<dbReference type="SUPFAM" id="SSF55729">
    <property type="entry name" value="Acyl-CoA N-acyltransferases (Nat)"/>
    <property type="match status" value="1"/>
</dbReference>
<dbReference type="AlphaFoldDB" id="A0A6L6Y1Z6"/>
<dbReference type="Pfam" id="PF08445">
    <property type="entry name" value="FR47"/>
    <property type="match status" value="1"/>
</dbReference>
<keyword evidence="2" id="KW-0808">Transferase</keyword>
<dbReference type="RefSeq" id="WP_181644654.1">
    <property type="nucleotide sequence ID" value="NZ_WSEK01000005.1"/>
</dbReference>
<dbReference type="Proteomes" id="UP000473525">
    <property type="component" value="Unassembled WGS sequence"/>
</dbReference>
<proteinExistence type="predicted"/>
<dbReference type="InterPro" id="IPR000182">
    <property type="entry name" value="GNAT_dom"/>
</dbReference>
<sequence>MDVDSLGFRTDLALAALAGSEVEDHGDHVLVRTPANPDYYWGNFLLLPRAPAAGELADWEARFERTFPRCRHRAYGVAASDGSIDDLAGFAAAGFETDASTVMTATAVHEPQRPNREATYRPLMTDADWAQQVDLWSGDGEEHGREFVVAKVAAERRMTETGAGAWWGAFVGDRMLSSMGLFAAGPGLARFQQVQTHPEARGRGLAGTLVHRVSRYGFDELGATTLVMVADPGYLAIRIYRSVGFEGTETQLQAQRTPA</sequence>
<evidence type="ECO:0000313" key="2">
    <source>
        <dbReference type="EMBL" id="MVQ51615.1"/>
    </source>
</evidence>
<evidence type="ECO:0000313" key="3">
    <source>
        <dbReference type="Proteomes" id="UP000473525"/>
    </source>
</evidence>
<organism evidence="2 3">
    <name type="scientific">Nocardioides agri</name>
    <dbReference type="NCBI Taxonomy" id="2682843"/>
    <lineage>
        <taxon>Bacteria</taxon>
        <taxon>Bacillati</taxon>
        <taxon>Actinomycetota</taxon>
        <taxon>Actinomycetes</taxon>
        <taxon>Propionibacteriales</taxon>
        <taxon>Nocardioidaceae</taxon>
        <taxon>Nocardioides</taxon>
    </lineage>
</organism>
<gene>
    <name evidence="2" type="ORF">GON03_20745</name>
</gene>
<protein>
    <submittedName>
        <fullName evidence="2">GNAT family N-acetyltransferase</fullName>
    </submittedName>
</protein>
<dbReference type="Gene3D" id="3.40.630.30">
    <property type="match status" value="1"/>
</dbReference>
<dbReference type="InterPro" id="IPR013653">
    <property type="entry name" value="GCN5-like_dom"/>
</dbReference>
<dbReference type="PROSITE" id="PS51186">
    <property type="entry name" value="GNAT"/>
    <property type="match status" value="1"/>
</dbReference>
<dbReference type="InterPro" id="IPR016181">
    <property type="entry name" value="Acyl_CoA_acyltransferase"/>
</dbReference>
<accession>A0A6L6Y1Z6</accession>